<dbReference type="Gene3D" id="3.30.450.20">
    <property type="entry name" value="PAS domain"/>
    <property type="match status" value="5"/>
</dbReference>
<evidence type="ECO:0000256" key="3">
    <source>
        <dbReference type="ARBA" id="ARBA00012438"/>
    </source>
</evidence>
<dbReference type="InterPro" id="IPR003661">
    <property type="entry name" value="HisK_dim/P_dom"/>
</dbReference>
<proteinExistence type="predicted"/>
<dbReference type="InterPro" id="IPR000700">
    <property type="entry name" value="PAS-assoc_C"/>
</dbReference>
<reference evidence="11" key="1">
    <citation type="submission" date="2021-01" db="EMBL/GenBank/DDBJ databases">
        <title>Whole genome shotgun sequence of Actinoplanes ferrugineus NBRC 15555.</title>
        <authorList>
            <person name="Komaki H."/>
            <person name="Tamura T."/>
        </authorList>
    </citation>
    <scope>NUCLEOTIDE SEQUENCE</scope>
    <source>
        <strain evidence="11">NBRC 15555</strain>
    </source>
</reference>
<dbReference type="Gene3D" id="1.10.287.130">
    <property type="match status" value="1"/>
</dbReference>
<keyword evidence="7" id="KW-0902">Two-component regulatory system</keyword>
<dbReference type="InterPro" id="IPR052162">
    <property type="entry name" value="Sensor_kinase/Photoreceptor"/>
</dbReference>
<evidence type="ECO:0000313" key="12">
    <source>
        <dbReference type="Proteomes" id="UP000598174"/>
    </source>
</evidence>
<dbReference type="EMBL" id="BOMM01000003">
    <property type="protein sequence ID" value="GIE08770.1"/>
    <property type="molecule type" value="Genomic_DNA"/>
</dbReference>
<evidence type="ECO:0000259" key="9">
    <source>
        <dbReference type="PROSITE" id="PS50112"/>
    </source>
</evidence>
<feature type="domain" description="PAS" evidence="9">
    <location>
        <begin position="445"/>
        <end position="489"/>
    </location>
</feature>
<dbReference type="SMART" id="SM00091">
    <property type="entry name" value="PAS"/>
    <property type="match status" value="5"/>
</dbReference>
<evidence type="ECO:0000256" key="4">
    <source>
        <dbReference type="ARBA" id="ARBA00022553"/>
    </source>
</evidence>
<dbReference type="InterPro" id="IPR013656">
    <property type="entry name" value="PAS_4"/>
</dbReference>
<dbReference type="SUPFAM" id="SSF55874">
    <property type="entry name" value="ATPase domain of HSP90 chaperone/DNA topoisomerase II/histidine kinase"/>
    <property type="match status" value="1"/>
</dbReference>
<dbReference type="SUPFAM" id="SSF47384">
    <property type="entry name" value="Homodimeric domain of signal transducing histidine kinase"/>
    <property type="match status" value="1"/>
</dbReference>
<evidence type="ECO:0000313" key="11">
    <source>
        <dbReference type="EMBL" id="GIE08770.1"/>
    </source>
</evidence>
<dbReference type="CDD" id="cd00082">
    <property type="entry name" value="HisKA"/>
    <property type="match status" value="1"/>
</dbReference>
<dbReference type="InterPro" id="IPR005467">
    <property type="entry name" value="His_kinase_dom"/>
</dbReference>
<evidence type="ECO:0000256" key="1">
    <source>
        <dbReference type="ARBA" id="ARBA00000085"/>
    </source>
</evidence>
<dbReference type="InterPro" id="IPR003018">
    <property type="entry name" value="GAF"/>
</dbReference>
<dbReference type="Pfam" id="PF08448">
    <property type="entry name" value="PAS_4"/>
    <property type="match status" value="3"/>
</dbReference>
<organism evidence="11 12">
    <name type="scientific">Paractinoplanes ferrugineus</name>
    <dbReference type="NCBI Taxonomy" id="113564"/>
    <lineage>
        <taxon>Bacteria</taxon>
        <taxon>Bacillati</taxon>
        <taxon>Actinomycetota</taxon>
        <taxon>Actinomycetes</taxon>
        <taxon>Micromonosporales</taxon>
        <taxon>Micromonosporaceae</taxon>
        <taxon>Paractinoplanes</taxon>
    </lineage>
</organism>
<keyword evidence="4" id="KW-0597">Phosphoprotein</keyword>
<dbReference type="EC" id="2.7.13.3" evidence="3"/>
<dbReference type="InterPro" id="IPR036890">
    <property type="entry name" value="HATPase_C_sf"/>
</dbReference>
<comment type="subcellular location">
    <subcellularLocation>
        <location evidence="2">Cell membrane</location>
    </subcellularLocation>
</comment>
<dbReference type="RefSeq" id="WP_203815399.1">
    <property type="nucleotide sequence ID" value="NZ_BAAABP010000014.1"/>
</dbReference>
<keyword evidence="5" id="KW-0808">Transferase</keyword>
<dbReference type="Pfam" id="PF13185">
    <property type="entry name" value="GAF_2"/>
    <property type="match status" value="2"/>
</dbReference>
<dbReference type="PRINTS" id="PR00344">
    <property type="entry name" value="BCTRLSENSOR"/>
</dbReference>
<dbReference type="GO" id="GO:0005886">
    <property type="term" value="C:plasma membrane"/>
    <property type="evidence" value="ECO:0007669"/>
    <property type="project" value="UniProtKB-SubCell"/>
</dbReference>
<comment type="caution">
    <text evidence="11">The sequence shown here is derived from an EMBL/GenBank/DDBJ whole genome shotgun (WGS) entry which is preliminary data.</text>
</comment>
<evidence type="ECO:0000256" key="6">
    <source>
        <dbReference type="ARBA" id="ARBA00022777"/>
    </source>
</evidence>
<dbReference type="PROSITE" id="PS50112">
    <property type="entry name" value="PAS"/>
    <property type="match status" value="3"/>
</dbReference>
<dbReference type="SMART" id="SM00388">
    <property type="entry name" value="HisKA"/>
    <property type="match status" value="1"/>
</dbReference>
<evidence type="ECO:0000256" key="7">
    <source>
        <dbReference type="ARBA" id="ARBA00023012"/>
    </source>
</evidence>
<dbReference type="CDD" id="cd00130">
    <property type="entry name" value="PAS"/>
    <property type="match status" value="4"/>
</dbReference>
<dbReference type="Gene3D" id="3.30.565.10">
    <property type="entry name" value="Histidine kinase-like ATPase, C-terminal domain"/>
    <property type="match status" value="1"/>
</dbReference>
<protein>
    <recommendedName>
        <fullName evidence="3">histidine kinase</fullName>
        <ecNumber evidence="3">2.7.13.3</ecNumber>
    </recommendedName>
</protein>
<comment type="catalytic activity">
    <reaction evidence="1">
        <text>ATP + protein L-histidine = ADP + protein N-phospho-L-histidine.</text>
        <dbReference type="EC" id="2.7.13.3"/>
    </reaction>
</comment>
<name>A0A919ITL4_9ACTN</name>
<dbReference type="InterPro" id="IPR003594">
    <property type="entry name" value="HATPase_dom"/>
</dbReference>
<dbReference type="NCBIfam" id="TIGR00229">
    <property type="entry name" value="sensory_box"/>
    <property type="match status" value="4"/>
</dbReference>
<feature type="domain" description="PAS" evidence="9">
    <location>
        <begin position="863"/>
        <end position="933"/>
    </location>
</feature>
<feature type="domain" description="PAC" evidence="10">
    <location>
        <begin position="937"/>
        <end position="989"/>
    </location>
</feature>
<dbReference type="SMART" id="SM00387">
    <property type="entry name" value="HATPase_c"/>
    <property type="match status" value="1"/>
</dbReference>
<dbReference type="PANTHER" id="PTHR43304:SF1">
    <property type="entry name" value="PAC DOMAIN-CONTAINING PROTEIN"/>
    <property type="match status" value="1"/>
</dbReference>
<dbReference type="Gene3D" id="3.30.450.40">
    <property type="match status" value="2"/>
</dbReference>
<dbReference type="PROSITE" id="PS50113">
    <property type="entry name" value="PAC"/>
    <property type="match status" value="2"/>
</dbReference>
<feature type="domain" description="PAS" evidence="9">
    <location>
        <begin position="736"/>
        <end position="781"/>
    </location>
</feature>
<keyword evidence="6" id="KW-0418">Kinase</keyword>
<dbReference type="InterPro" id="IPR036097">
    <property type="entry name" value="HisK_dim/P_sf"/>
</dbReference>
<dbReference type="SMART" id="SM00086">
    <property type="entry name" value="PAC"/>
    <property type="match status" value="4"/>
</dbReference>
<evidence type="ECO:0000259" key="10">
    <source>
        <dbReference type="PROSITE" id="PS50113"/>
    </source>
</evidence>
<dbReference type="InterPro" id="IPR029016">
    <property type="entry name" value="GAF-like_dom_sf"/>
</dbReference>
<dbReference type="PANTHER" id="PTHR43304">
    <property type="entry name" value="PHYTOCHROME-LIKE PROTEIN CPH1"/>
    <property type="match status" value="1"/>
</dbReference>
<dbReference type="Pfam" id="PF13426">
    <property type="entry name" value="PAS_9"/>
    <property type="match status" value="1"/>
</dbReference>
<dbReference type="GO" id="GO:0000155">
    <property type="term" value="F:phosphorelay sensor kinase activity"/>
    <property type="evidence" value="ECO:0007669"/>
    <property type="project" value="InterPro"/>
</dbReference>
<dbReference type="SUPFAM" id="SSF55785">
    <property type="entry name" value="PYP-like sensor domain (PAS domain)"/>
    <property type="match status" value="5"/>
</dbReference>
<feature type="domain" description="PAC" evidence="10">
    <location>
        <begin position="393"/>
        <end position="444"/>
    </location>
</feature>
<dbReference type="Pfam" id="PF00512">
    <property type="entry name" value="HisKA"/>
    <property type="match status" value="1"/>
</dbReference>
<dbReference type="SMART" id="SM00065">
    <property type="entry name" value="GAF"/>
    <property type="match status" value="2"/>
</dbReference>
<dbReference type="InterPro" id="IPR000014">
    <property type="entry name" value="PAS"/>
</dbReference>
<evidence type="ECO:0000259" key="8">
    <source>
        <dbReference type="PROSITE" id="PS50109"/>
    </source>
</evidence>
<dbReference type="AlphaFoldDB" id="A0A919ITL4"/>
<dbReference type="PROSITE" id="PS50109">
    <property type="entry name" value="HIS_KIN"/>
    <property type="match status" value="1"/>
</dbReference>
<sequence>MSVGFLQRESLLAEAFARSPVAKVVVTFEAGVPGVVAEANAAFCRLVAREHDELVGAPWRTLCAEDSAVGQLGVEAPAPCVLRRPDGTRVRASGSVVALRDSGTAYAMVEVVESRDAETERLRTTIDVQQEISAVARDRDAVLKLIADRTLEVLSSGDSCVVLLIDPAEGLLRAAARSGRSTGPTLPPMPPAGSLPGVALATGRTVRCDDTETDPRVDAVLSGLSGNRSLVVAPLSEVDGSPLGALLVAGRRPHSFDDGDEQQLTLLAQALSGALRHAGAAAENALLLERARAAVRALAKEQQATLSAVEQLVRSERRFASVFKHGPVAKIVVGLRAGDLGRIIHTNPAFHDIFGHPVARVGGLRMTDLIVEEQAGELAAVLGGLASGHDPGGEREVVLRRADGRPVTVTAYTSVIEDEGSPQTAVIQFLDVTAAREAQAGLTRSEEQFRTAFDSSPIAMLISDEQARIRQANPAAEALTGRSGTELDGLSTNELIDEQRWRVAATEDFIEEQVRRPDGSTVWVRATLSMIPGLNQGRWRLVQAQDITAERAAADVVKRQVERLRTTLDLQREVTAVAADRDATLRVMAERSLRVFGAAVASGVVLLEGEQLRCVAAAGTLSAAAGQVICATGTFTGLALATGGTASCPDTSVDDRVDRAACAQLGVAAAITSALYADNRIIGSLTITSDRAYGFDDTDEQHLALLADSLSSALRHADDAARNAALLAERTESLAVLRRHARMLELIPAAVIVRDLDGTIRWWNAGATELYGWSAEEALGRITHELLGTAFPDGASRDELRDRLLIDGHWDGPLEHRTADGSTVIVLSRWALHRPDSSTDAQVLEINADVTAERTAERALAESEQRFRGQFTNSAVGQVICELDGRMLAVNPAFSRLVGHPIAELVGRADRGLVDAEDGTGRAERLAELLSGRADFYHVEGRLQHATGRWVDVDATISLVRESDGTPKHVLAAIVDISDRRTAERARDAAAEELAVRNDELEAAHQLRYDIVGMLGHEIGNPLSSIRGYAEVLVDDWAALDAARRTRSIEAIHRQAQRLDEIVRDILAMVTIDSGVLTAHRQQLSVHDQIRQALVGGHEHVPVEGADAEVLADPGQLQQILTNLLSNADKYAGGATAVRITTGSGRVRLHVVDDGPGVPEEFRSRLFDRLSRAARDAGQVGGTGLGLYIVQGLAQANRGDVGYEPGRDGGSVFVVSLEESAG</sequence>
<accession>A0A919ITL4</accession>
<dbReference type="InterPro" id="IPR004358">
    <property type="entry name" value="Sig_transdc_His_kin-like_C"/>
</dbReference>
<dbReference type="Proteomes" id="UP000598174">
    <property type="component" value="Unassembled WGS sequence"/>
</dbReference>
<keyword evidence="12" id="KW-1185">Reference proteome</keyword>
<feature type="domain" description="Histidine kinase" evidence="8">
    <location>
        <begin position="1014"/>
        <end position="1221"/>
    </location>
</feature>
<dbReference type="Pfam" id="PF13188">
    <property type="entry name" value="PAS_8"/>
    <property type="match status" value="1"/>
</dbReference>
<gene>
    <name evidence="11" type="ORF">Afe05nite_06100</name>
</gene>
<dbReference type="InterPro" id="IPR035965">
    <property type="entry name" value="PAS-like_dom_sf"/>
</dbReference>
<dbReference type="SUPFAM" id="SSF55781">
    <property type="entry name" value="GAF domain-like"/>
    <property type="match status" value="2"/>
</dbReference>
<dbReference type="Pfam" id="PF02518">
    <property type="entry name" value="HATPase_c"/>
    <property type="match status" value="1"/>
</dbReference>
<dbReference type="InterPro" id="IPR001610">
    <property type="entry name" value="PAC"/>
</dbReference>
<evidence type="ECO:0000256" key="5">
    <source>
        <dbReference type="ARBA" id="ARBA00022679"/>
    </source>
</evidence>
<evidence type="ECO:0000256" key="2">
    <source>
        <dbReference type="ARBA" id="ARBA00004236"/>
    </source>
</evidence>